<name>A0A319E284_9EURO</name>
<gene>
    <name evidence="2" type="ORF">BO71DRAFT_102030</name>
</gene>
<dbReference type="VEuPathDB" id="FungiDB:BO71DRAFT_102030"/>
<feature type="transmembrane region" description="Helical" evidence="1">
    <location>
        <begin position="112"/>
        <end position="132"/>
    </location>
</feature>
<dbReference type="EMBL" id="KZ825818">
    <property type="protein sequence ID" value="PYH97823.1"/>
    <property type="molecule type" value="Genomic_DNA"/>
</dbReference>
<evidence type="ECO:0000313" key="2">
    <source>
        <dbReference type="EMBL" id="PYH97823.1"/>
    </source>
</evidence>
<evidence type="ECO:0000313" key="3">
    <source>
        <dbReference type="Proteomes" id="UP000247810"/>
    </source>
</evidence>
<keyword evidence="1" id="KW-0812">Transmembrane</keyword>
<keyword evidence="1" id="KW-1133">Transmembrane helix</keyword>
<dbReference type="AlphaFoldDB" id="A0A319E284"/>
<keyword evidence="3" id="KW-1185">Reference proteome</keyword>
<dbReference type="Proteomes" id="UP000247810">
    <property type="component" value="Unassembled WGS sequence"/>
</dbReference>
<evidence type="ECO:0000256" key="1">
    <source>
        <dbReference type="SAM" id="Phobius"/>
    </source>
</evidence>
<proteinExistence type="predicted"/>
<accession>A0A319E284</accession>
<reference evidence="2 3" key="1">
    <citation type="submission" date="2018-02" db="EMBL/GenBank/DDBJ databases">
        <title>The genomes of Aspergillus section Nigri reveals drivers in fungal speciation.</title>
        <authorList>
            <consortium name="DOE Joint Genome Institute"/>
            <person name="Vesth T.C."/>
            <person name="Nybo J."/>
            <person name="Theobald S."/>
            <person name="Brandl J."/>
            <person name="Frisvad J.C."/>
            <person name="Nielsen K.F."/>
            <person name="Lyhne E.K."/>
            <person name="Kogle M.E."/>
            <person name="Kuo A."/>
            <person name="Riley R."/>
            <person name="Clum A."/>
            <person name="Nolan M."/>
            <person name="Lipzen A."/>
            <person name="Salamov A."/>
            <person name="Henrissat B."/>
            <person name="Wiebenga A."/>
            <person name="De vries R.P."/>
            <person name="Grigoriev I.V."/>
            <person name="Mortensen U.H."/>
            <person name="Andersen M.R."/>
            <person name="Baker S.E."/>
        </authorList>
    </citation>
    <scope>NUCLEOTIDE SEQUENCE [LARGE SCALE GENOMIC DNA]</scope>
    <source>
        <strain evidence="2 3">CBS 707.79</strain>
    </source>
</reference>
<keyword evidence="1" id="KW-0472">Membrane</keyword>
<organism evidence="2 3">
    <name type="scientific">Aspergillus ellipticus CBS 707.79</name>
    <dbReference type="NCBI Taxonomy" id="1448320"/>
    <lineage>
        <taxon>Eukaryota</taxon>
        <taxon>Fungi</taxon>
        <taxon>Dikarya</taxon>
        <taxon>Ascomycota</taxon>
        <taxon>Pezizomycotina</taxon>
        <taxon>Eurotiomycetes</taxon>
        <taxon>Eurotiomycetidae</taxon>
        <taxon>Eurotiales</taxon>
        <taxon>Aspergillaceae</taxon>
        <taxon>Aspergillus</taxon>
        <taxon>Aspergillus subgen. Circumdati</taxon>
    </lineage>
</organism>
<protein>
    <submittedName>
        <fullName evidence="2">Uncharacterized protein</fullName>
    </submittedName>
</protein>
<sequence>MACGTFPIYLSTEVHVWVLQKTPMPLAGAAWLYNATLKYRAKRVGCTNTCMPCYFTSLLHTYLSVCLTGWLSAEGHGCCGCGLSCIPRVIVRCLGPRYIKYPRGWRSRSCNVVLYFGVLCWICIFCCCVPGSRHTHIHTQSID</sequence>